<evidence type="ECO:0000313" key="2">
    <source>
        <dbReference type="Proteomes" id="UP000597877"/>
    </source>
</evidence>
<dbReference type="RefSeq" id="WP_118588653.1">
    <property type="nucleotide sequence ID" value="NZ_JACOOZ010000005.1"/>
</dbReference>
<proteinExistence type="predicted"/>
<gene>
    <name evidence="1" type="ORF">H8S00_08220</name>
</gene>
<name>A0ABR7F2X1_9FIRM</name>
<evidence type="ECO:0000313" key="1">
    <source>
        <dbReference type="EMBL" id="MBC5667963.1"/>
    </source>
</evidence>
<comment type="caution">
    <text evidence="1">The sequence shown here is derived from an EMBL/GenBank/DDBJ whole genome shotgun (WGS) entry which is preliminary data.</text>
</comment>
<reference evidence="1 2" key="1">
    <citation type="submission" date="2020-08" db="EMBL/GenBank/DDBJ databases">
        <title>Genome public.</title>
        <authorList>
            <person name="Liu C."/>
            <person name="Sun Q."/>
        </authorList>
    </citation>
    <scope>NUCLEOTIDE SEQUENCE [LARGE SCALE GENOMIC DNA]</scope>
    <source>
        <strain evidence="1 2">BX4</strain>
    </source>
</reference>
<accession>A0ABR7F2X1</accession>
<dbReference type="Proteomes" id="UP000597877">
    <property type="component" value="Unassembled WGS sequence"/>
</dbReference>
<protein>
    <submittedName>
        <fullName evidence="1">Uncharacterized protein</fullName>
    </submittedName>
</protein>
<organism evidence="1 2">
    <name type="scientific">Eubacterium segne</name>
    <dbReference type="NCBI Taxonomy" id="2763045"/>
    <lineage>
        <taxon>Bacteria</taxon>
        <taxon>Bacillati</taxon>
        <taxon>Bacillota</taxon>
        <taxon>Clostridia</taxon>
        <taxon>Eubacteriales</taxon>
        <taxon>Eubacteriaceae</taxon>
        <taxon>Eubacterium</taxon>
    </lineage>
</organism>
<dbReference type="EMBL" id="JACOOZ010000005">
    <property type="protein sequence ID" value="MBC5667963.1"/>
    <property type="molecule type" value="Genomic_DNA"/>
</dbReference>
<keyword evidence="2" id="KW-1185">Reference proteome</keyword>
<sequence length="179" mass="21203">MRKKELDGVIYELEDIRKKYEDKYEELINETDMKCKRKEYWKGGNMLHTGAYCPSKTVDMICGNVSRGKRVRKEAKVGYTNFFDDNDLLIRADSKDESYESIKKMVEERGEEIFPCREFIFYTSNEMHTVKFGYGGGENEVEDVSKCIYKDGYLQEYILYINILDENKGTIEGERYIFR</sequence>